<keyword evidence="6 8" id="KW-0472">Membrane</keyword>
<evidence type="ECO:0000256" key="2">
    <source>
        <dbReference type="ARBA" id="ARBA00009657"/>
    </source>
</evidence>
<evidence type="ECO:0000256" key="3">
    <source>
        <dbReference type="ARBA" id="ARBA00022475"/>
    </source>
</evidence>
<keyword evidence="8" id="KW-0406">Ion transport</keyword>
<dbReference type="GO" id="GO:0006811">
    <property type="term" value="P:monoatomic ion transport"/>
    <property type="evidence" value="ECO:0007669"/>
    <property type="project" value="UniProtKB-KW"/>
</dbReference>
<feature type="transmembrane region" description="Helical" evidence="8">
    <location>
        <begin position="350"/>
        <end position="370"/>
    </location>
</feature>
<sequence>MDIYAKDLKKPKPALFCNVKIFVLCHGLLQVTQLLYSSYFKSTITTIERRYGLDSLSSGTISSLHEVGNTVFIAFVSYMGNRVHRPRFIGLGGVLMSISAIILALPHFLSQPYSYDSVLHASKNDMCYLRANATGAEACAQEDSRKLEDTSKFWVLMATAQLLFGIGSVPIQPFGISYIDDFAGAGNSALYIAILFAVSVFGPSFGYLLGSVVLQIYVDVDKASAGEALELTPDDPRWVGAWWMGLLITSGGLALTSVPYFFFPRALDVEKSFELEGDIIKEDPKKTEGSMLDFLKMFPKMFAKLLMSPVFMLLVLCQCCFSSVIAGIATFFSKFLERQYSASAAYSSRLIGALILPSIAVGMVLGGLIMKRWGLSFRAIPRFSVVMLTISVFCCVPLFFMGCSTQDVAGVYPTTSDVINGPHLSCSANCSCPSSAFNPVCGENNIEYISPCHAGCTNFTMDPENPYRIQNYSNCLCIPGLATAKPGSCANTCPHYLLPVMLLISLAGFIASLSHNPIYMMVLRSVPPEEKSFAIGVQFLLLRVLTWLPAPALFGMTIDSTCIWWKIACGKKQGCGYYDNNLLRNRYLGLQVGYKTLGIALLAFIGWKMHRSREYSLEKKPEGPL</sequence>
<name>A0A6P6KCI3_CARAU</name>
<keyword evidence="4 8" id="KW-0812">Transmembrane</keyword>
<feature type="transmembrane region" description="Helical" evidence="8">
    <location>
        <begin position="190"/>
        <end position="218"/>
    </location>
</feature>
<dbReference type="PROSITE" id="PS51465">
    <property type="entry name" value="KAZAL_2"/>
    <property type="match status" value="1"/>
</dbReference>
<dbReference type="Pfam" id="PF07648">
    <property type="entry name" value="Kazal_2"/>
    <property type="match status" value="1"/>
</dbReference>
<reference evidence="11" key="1">
    <citation type="submission" date="2025-08" db="UniProtKB">
        <authorList>
            <consortium name="RefSeq"/>
        </authorList>
    </citation>
    <scope>IDENTIFICATION</scope>
    <source>
        <strain evidence="11">Wakin</strain>
        <tissue evidence="11">Muscle</tissue>
    </source>
</reference>
<dbReference type="FunFam" id="3.30.60.30:FF:000069">
    <property type="entry name" value="Solute carrier organic anion transporter family member"/>
    <property type="match status" value="1"/>
</dbReference>
<dbReference type="PANTHER" id="PTHR11388:SF14">
    <property type="entry name" value="SOLUTE CARRIER ORGANIC ANION TRANSPORTER FAMILY MEMBER 2A1"/>
    <property type="match status" value="1"/>
</dbReference>
<protein>
    <recommendedName>
        <fullName evidence="8">Solute carrier organic anion transporter family member</fullName>
    </recommendedName>
</protein>
<dbReference type="RefSeq" id="XP_026069586.1">
    <property type="nucleotide sequence ID" value="XM_026213801.1"/>
</dbReference>
<comment type="similarity">
    <text evidence="2 8">Belongs to the organo anion transporter (TC 2.A.60) family.</text>
</comment>
<evidence type="ECO:0000256" key="8">
    <source>
        <dbReference type="RuleBase" id="RU362056"/>
    </source>
</evidence>
<dbReference type="InterPro" id="IPR004156">
    <property type="entry name" value="OATP"/>
</dbReference>
<accession>A0A6P6KCI3</accession>
<dbReference type="Pfam" id="PF03137">
    <property type="entry name" value="OATP"/>
    <property type="match status" value="1"/>
</dbReference>
<feature type="transmembrane region" description="Helical" evidence="8">
    <location>
        <begin position="496"/>
        <end position="513"/>
    </location>
</feature>
<dbReference type="GO" id="GO:0043252">
    <property type="term" value="P:sodium-independent organic anion transport"/>
    <property type="evidence" value="ECO:0007669"/>
    <property type="project" value="TreeGrafter"/>
</dbReference>
<feature type="transmembrane region" description="Helical" evidence="8">
    <location>
        <begin position="88"/>
        <end position="109"/>
    </location>
</feature>
<feature type="transmembrane region" description="Helical" evidence="8">
    <location>
        <begin position="533"/>
        <end position="550"/>
    </location>
</feature>
<evidence type="ECO:0000256" key="5">
    <source>
        <dbReference type="ARBA" id="ARBA00022989"/>
    </source>
</evidence>
<proteinExistence type="inferred from homology"/>
<keyword evidence="5 8" id="KW-1133">Transmembrane helix</keyword>
<evidence type="ECO:0000256" key="4">
    <source>
        <dbReference type="ARBA" id="ARBA00022692"/>
    </source>
</evidence>
<organism evidence="10 11">
    <name type="scientific">Carassius auratus</name>
    <name type="common">Goldfish</name>
    <dbReference type="NCBI Taxonomy" id="7957"/>
    <lineage>
        <taxon>Eukaryota</taxon>
        <taxon>Metazoa</taxon>
        <taxon>Chordata</taxon>
        <taxon>Craniata</taxon>
        <taxon>Vertebrata</taxon>
        <taxon>Euteleostomi</taxon>
        <taxon>Actinopterygii</taxon>
        <taxon>Neopterygii</taxon>
        <taxon>Teleostei</taxon>
        <taxon>Ostariophysi</taxon>
        <taxon>Cypriniformes</taxon>
        <taxon>Cyprinidae</taxon>
        <taxon>Cyprininae</taxon>
        <taxon>Carassius</taxon>
    </lineage>
</organism>
<dbReference type="GO" id="GO:0016323">
    <property type="term" value="C:basolateral plasma membrane"/>
    <property type="evidence" value="ECO:0007669"/>
    <property type="project" value="TreeGrafter"/>
</dbReference>
<dbReference type="Gene3D" id="1.20.1250.20">
    <property type="entry name" value="MFS general substrate transporter like domains"/>
    <property type="match status" value="1"/>
</dbReference>
<gene>
    <name evidence="11" type="primary">LOC113050625</name>
</gene>
<dbReference type="NCBIfam" id="TIGR00805">
    <property type="entry name" value="oat"/>
    <property type="match status" value="1"/>
</dbReference>
<dbReference type="InterPro" id="IPR036259">
    <property type="entry name" value="MFS_trans_sf"/>
</dbReference>
<dbReference type="PANTHER" id="PTHR11388">
    <property type="entry name" value="ORGANIC ANION TRANSPORTER"/>
    <property type="match status" value="1"/>
</dbReference>
<evidence type="ECO:0000256" key="6">
    <source>
        <dbReference type="ARBA" id="ARBA00023136"/>
    </source>
</evidence>
<feature type="transmembrane region" description="Helical" evidence="8">
    <location>
        <begin position="238"/>
        <end position="263"/>
    </location>
</feature>
<evidence type="ECO:0000256" key="1">
    <source>
        <dbReference type="ARBA" id="ARBA00004651"/>
    </source>
</evidence>
<keyword evidence="7" id="KW-1015">Disulfide bond</keyword>
<evidence type="ECO:0000256" key="7">
    <source>
        <dbReference type="ARBA" id="ARBA00023157"/>
    </source>
</evidence>
<dbReference type="KEGG" id="caua:113050625"/>
<feature type="domain" description="Kazal-like" evidence="9">
    <location>
        <begin position="420"/>
        <end position="476"/>
    </location>
</feature>
<evidence type="ECO:0000259" key="9">
    <source>
        <dbReference type="PROSITE" id="PS51465"/>
    </source>
</evidence>
<dbReference type="SUPFAM" id="SSF103473">
    <property type="entry name" value="MFS general substrate transporter"/>
    <property type="match status" value="1"/>
</dbReference>
<comment type="caution">
    <text evidence="8">Lacks conserved residue(s) required for the propagation of feature annotation.</text>
</comment>
<dbReference type="InterPro" id="IPR002350">
    <property type="entry name" value="Kazal_dom"/>
</dbReference>
<dbReference type="InterPro" id="IPR036058">
    <property type="entry name" value="Kazal_dom_sf"/>
</dbReference>
<keyword evidence="8" id="KW-0813">Transport</keyword>
<dbReference type="OrthoDB" id="5062115at2759"/>
<feature type="transmembrane region" description="Helical" evidence="8">
    <location>
        <begin position="382"/>
        <end position="401"/>
    </location>
</feature>
<feature type="transmembrane region" description="Helical" evidence="8">
    <location>
        <begin position="305"/>
        <end position="330"/>
    </location>
</feature>
<feature type="transmembrane region" description="Helical" evidence="8">
    <location>
        <begin position="587"/>
        <end position="607"/>
    </location>
</feature>
<dbReference type="Proteomes" id="UP000515129">
    <property type="component" value="Chromosome 31"/>
</dbReference>
<keyword evidence="10" id="KW-1185">Reference proteome</keyword>
<dbReference type="GO" id="GO:0015347">
    <property type="term" value="F:sodium-independent organic anion transmembrane transporter activity"/>
    <property type="evidence" value="ECO:0007669"/>
    <property type="project" value="TreeGrafter"/>
</dbReference>
<dbReference type="GO" id="GO:0015132">
    <property type="term" value="F:prostaglandin transmembrane transporter activity"/>
    <property type="evidence" value="ECO:0007669"/>
    <property type="project" value="TreeGrafter"/>
</dbReference>
<dbReference type="AlphaFoldDB" id="A0A6P6KCI3"/>
<evidence type="ECO:0000313" key="11">
    <source>
        <dbReference type="RefSeq" id="XP_026069586.1"/>
    </source>
</evidence>
<dbReference type="GeneID" id="113050625"/>
<dbReference type="SUPFAM" id="SSF100895">
    <property type="entry name" value="Kazal-type serine protease inhibitors"/>
    <property type="match status" value="1"/>
</dbReference>
<keyword evidence="3" id="KW-1003">Cell membrane</keyword>
<feature type="transmembrane region" description="Helical" evidence="8">
    <location>
        <begin position="153"/>
        <end position="178"/>
    </location>
</feature>
<comment type="subcellular location">
    <subcellularLocation>
        <location evidence="1 8">Cell membrane</location>
        <topology evidence="1 8">Multi-pass membrane protein</topology>
    </subcellularLocation>
</comment>
<dbReference type="CDD" id="cd17461">
    <property type="entry name" value="MFS_SLCO2A_OATP2A"/>
    <property type="match status" value="1"/>
</dbReference>
<evidence type="ECO:0000313" key="10">
    <source>
        <dbReference type="Proteomes" id="UP000515129"/>
    </source>
</evidence>